<dbReference type="RefSeq" id="WP_127700316.1">
    <property type="nucleotide sequence ID" value="NZ_SACS01000019.1"/>
</dbReference>
<sequence length="284" mass="30716">MSIKSMSLTSFVLLSCALALPVTATPQLEPLWHTKDLRIPESVLLGTAAKSPTLFVSEIDGQGNAADGQGGIALLNVDGSIRQHDWLRGLNAPKGLASFQGKLYVADLTELVVIDIETAKVLEKISAPDSVFLNDVAVDPQGTVYVSDTRKNRLYRLQQNKLSPWLENVEAANGLTFVGEQLFIGAGDKLFKADAQGNLTIVAQGFAERADGVEHVGNGDFIVSCWAGLIYYVHADGKLDLLLDNRPHKLNTADIGWDSAKQILYVPTFLGNSVQAYQLKQPKG</sequence>
<evidence type="ECO:0000256" key="1">
    <source>
        <dbReference type="SAM" id="SignalP"/>
    </source>
</evidence>
<comment type="caution">
    <text evidence="2">The sequence shown here is derived from an EMBL/GenBank/DDBJ whole genome shotgun (WGS) entry which is preliminary data.</text>
</comment>
<evidence type="ECO:0000313" key="3">
    <source>
        <dbReference type="Proteomes" id="UP000283077"/>
    </source>
</evidence>
<dbReference type="Gene3D" id="2.120.10.30">
    <property type="entry name" value="TolB, C-terminal domain"/>
    <property type="match status" value="1"/>
</dbReference>
<evidence type="ECO:0000313" key="2">
    <source>
        <dbReference type="EMBL" id="RVU34344.1"/>
    </source>
</evidence>
<keyword evidence="3" id="KW-1185">Reference proteome</keyword>
<reference evidence="2 3" key="1">
    <citation type="submission" date="2019-01" db="EMBL/GenBank/DDBJ databases">
        <authorList>
            <person name="Chen W.-M."/>
        </authorList>
    </citation>
    <scope>NUCLEOTIDE SEQUENCE [LARGE SCALE GENOMIC DNA]</scope>
    <source>
        <strain evidence="2 3">KYPC3</strain>
    </source>
</reference>
<accession>A0A437QIS1</accession>
<proteinExistence type="predicted"/>
<name>A0A437QIS1_9GAMM</name>
<keyword evidence="1" id="KW-0732">Signal</keyword>
<dbReference type="AlphaFoldDB" id="A0A437QIS1"/>
<protein>
    <submittedName>
        <fullName evidence="2">GTP-binding protein</fullName>
    </submittedName>
</protein>
<dbReference type="OrthoDB" id="7675395at2"/>
<feature type="chain" id="PRO_5019241046" evidence="1">
    <location>
        <begin position="25"/>
        <end position="284"/>
    </location>
</feature>
<gene>
    <name evidence="2" type="ORF">EOE67_15870</name>
</gene>
<dbReference type="InterPro" id="IPR011042">
    <property type="entry name" value="6-blade_b-propeller_TolB-like"/>
</dbReference>
<dbReference type="EMBL" id="SACS01000019">
    <property type="protein sequence ID" value="RVU34344.1"/>
    <property type="molecule type" value="Genomic_DNA"/>
</dbReference>
<dbReference type="SUPFAM" id="SSF63829">
    <property type="entry name" value="Calcium-dependent phosphotriesterase"/>
    <property type="match status" value="1"/>
</dbReference>
<organism evidence="2 3">
    <name type="scientific">Rheinheimera riviphila</name>
    <dbReference type="NCBI Taxonomy" id="1834037"/>
    <lineage>
        <taxon>Bacteria</taxon>
        <taxon>Pseudomonadati</taxon>
        <taxon>Pseudomonadota</taxon>
        <taxon>Gammaproteobacteria</taxon>
        <taxon>Chromatiales</taxon>
        <taxon>Chromatiaceae</taxon>
        <taxon>Rheinheimera</taxon>
    </lineage>
</organism>
<dbReference type="Proteomes" id="UP000283077">
    <property type="component" value="Unassembled WGS sequence"/>
</dbReference>
<dbReference type="PROSITE" id="PS51257">
    <property type="entry name" value="PROKAR_LIPOPROTEIN"/>
    <property type="match status" value="1"/>
</dbReference>
<feature type="signal peptide" evidence="1">
    <location>
        <begin position="1"/>
        <end position="24"/>
    </location>
</feature>